<organism evidence="7 8">
    <name type="scientific">Clostridium vincentii</name>
    <dbReference type="NCBI Taxonomy" id="52704"/>
    <lineage>
        <taxon>Bacteria</taxon>
        <taxon>Bacillati</taxon>
        <taxon>Bacillota</taxon>
        <taxon>Clostridia</taxon>
        <taxon>Eubacteriales</taxon>
        <taxon>Clostridiaceae</taxon>
        <taxon>Clostridium</taxon>
    </lineage>
</organism>
<keyword evidence="1" id="KW-0378">Hydrolase</keyword>
<evidence type="ECO:0000313" key="8">
    <source>
        <dbReference type="Proteomes" id="UP000239471"/>
    </source>
</evidence>
<sequence length="697" mass="82064">MRKEYISFNSELPVKIFYSSVQEYPLHWHNCIEIIYVLKGRIKISSNTDNFEISENQLEIINIDEAHSISSDDENKLLLFHIDPLFFAKYYKDVANIFFYTDSSSIDSQTGDEYNELRIFLSELLYEYVQKQENYDEEIESILINLLFHLINNFHYLLYEQEELKDNKAQLERYHRISTYIYTNYNKNITLQEIAKKEFLSPHYLSHEIKYATGSNFTDILNLTRIEESIKLLLASDMSISEISDEVGFSHVRYLNKHFKIRYNCTPLQFKRKNKVSFEEYEKLKSVTDLPLDESITFISSYLEDYERYNYENKLWSIHVDMANSQGKFREKFRDIISLGDAFDLLIDDNRDILEELQGEIHFIHGRLENFFNEDMGVFKGGNFYNWNRARTVLEFLDFININPLIVLDNKSFSIEDYKKVLNSFFSYFLDIETVDLSLIKFQIGSNLDDELKSALRNHISEILNYEVLINIFTQNRRLNALYDTAYMLPYIIHKEIFKNDDMSSLRAFDVLERETYLNNEVFIGSSGLINDMAIRKPSYYAYYLMSKLSGEVVSKDNGYIVTKNSEGFNILLYTYDELLDNLLDTESILTKRGISKTIEKKISLNLTNVNKDSRIIFYEINEKTGSSYNYWLSMGKPDRLSIGEKEILSKASFPKIEFKYAKKSSVLNIITQLKGFGATLIIVRPMGKKVKNQRHS</sequence>
<keyword evidence="3" id="KW-0238">DNA-binding</keyword>
<dbReference type="Gene3D" id="2.60.40.1500">
    <property type="entry name" value="Glycosyl hydrolase domain, family 39"/>
    <property type="match status" value="1"/>
</dbReference>
<feature type="domain" description="HTH araC/xylS-type" evidence="6">
    <location>
        <begin position="175"/>
        <end position="273"/>
    </location>
</feature>
<dbReference type="GO" id="GO:0003700">
    <property type="term" value="F:DNA-binding transcription factor activity"/>
    <property type="evidence" value="ECO:0007669"/>
    <property type="project" value="InterPro"/>
</dbReference>
<gene>
    <name evidence="7" type="primary">btr_1</name>
    <name evidence="7" type="ORF">CLVI_18520</name>
</gene>
<dbReference type="Pfam" id="PF12833">
    <property type="entry name" value="HTH_18"/>
    <property type="match status" value="1"/>
</dbReference>
<dbReference type="Gene3D" id="2.60.120.10">
    <property type="entry name" value="Jelly Rolls"/>
    <property type="match status" value="1"/>
</dbReference>
<dbReference type="InterPro" id="IPR037923">
    <property type="entry name" value="HTH-like"/>
</dbReference>
<dbReference type="PANTHER" id="PTHR43280">
    <property type="entry name" value="ARAC-FAMILY TRANSCRIPTIONAL REGULATOR"/>
    <property type="match status" value="1"/>
</dbReference>
<keyword evidence="8" id="KW-1185">Reference proteome</keyword>
<dbReference type="InterPro" id="IPR003313">
    <property type="entry name" value="AraC-bd"/>
</dbReference>
<name>A0A2T0BEL8_9CLOT</name>
<accession>A0A2T0BEL8</accession>
<evidence type="ECO:0000256" key="5">
    <source>
        <dbReference type="ARBA" id="ARBA00023295"/>
    </source>
</evidence>
<dbReference type="GO" id="GO:0043565">
    <property type="term" value="F:sequence-specific DNA binding"/>
    <property type="evidence" value="ECO:0007669"/>
    <property type="project" value="InterPro"/>
</dbReference>
<protein>
    <submittedName>
        <fullName evidence="7">HTH-type transcriptional activator Btr</fullName>
    </submittedName>
</protein>
<dbReference type="AlphaFoldDB" id="A0A2T0BEL8"/>
<keyword evidence="2" id="KW-0805">Transcription regulation</keyword>
<reference evidence="7 8" key="1">
    <citation type="submission" date="2018-03" db="EMBL/GenBank/DDBJ databases">
        <title>Genome sequence of Clostridium vincentii DSM 10228.</title>
        <authorList>
            <person name="Poehlein A."/>
            <person name="Daniel R."/>
        </authorList>
    </citation>
    <scope>NUCLEOTIDE SEQUENCE [LARGE SCALE GENOMIC DNA]</scope>
    <source>
        <strain evidence="7 8">DSM 10228</strain>
    </source>
</reference>
<evidence type="ECO:0000256" key="3">
    <source>
        <dbReference type="ARBA" id="ARBA00023125"/>
    </source>
</evidence>
<evidence type="ECO:0000256" key="4">
    <source>
        <dbReference type="ARBA" id="ARBA00023163"/>
    </source>
</evidence>
<dbReference type="PANTHER" id="PTHR43280:SF34">
    <property type="entry name" value="ARAC-FAMILY TRANSCRIPTIONAL REGULATOR"/>
    <property type="match status" value="1"/>
</dbReference>
<dbReference type="SUPFAM" id="SSF51011">
    <property type="entry name" value="Glycosyl hydrolase domain"/>
    <property type="match status" value="1"/>
</dbReference>
<keyword evidence="5" id="KW-0326">Glycosidase</keyword>
<dbReference type="Pfam" id="PF02311">
    <property type="entry name" value="AraC_binding"/>
    <property type="match status" value="1"/>
</dbReference>
<keyword evidence="4" id="KW-0804">Transcription</keyword>
<dbReference type="SMART" id="SM00342">
    <property type="entry name" value="HTH_ARAC"/>
    <property type="match status" value="1"/>
</dbReference>
<proteinExistence type="predicted"/>
<dbReference type="RefSeq" id="WP_106059828.1">
    <property type="nucleotide sequence ID" value="NZ_PVXQ01000017.1"/>
</dbReference>
<dbReference type="Gene3D" id="1.10.10.60">
    <property type="entry name" value="Homeodomain-like"/>
    <property type="match status" value="2"/>
</dbReference>
<evidence type="ECO:0000256" key="2">
    <source>
        <dbReference type="ARBA" id="ARBA00023015"/>
    </source>
</evidence>
<comment type="caution">
    <text evidence="7">The sequence shown here is derived from an EMBL/GenBank/DDBJ whole genome shotgun (WGS) entry which is preliminary data.</text>
</comment>
<dbReference type="EMBL" id="PVXQ01000017">
    <property type="protein sequence ID" value="PRR82346.1"/>
    <property type="molecule type" value="Genomic_DNA"/>
</dbReference>
<dbReference type="InterPro" id="IPR049166">
    <property type="entry name" value="GH39_cat"/>
</dbReference>
<dbReference type="SUPFAM" id="SSF51215">
    <property type="entry name" value="Regulatory protein AraC"/>
    <property type="match status" value="1"/>
</dbReference>
<dbReference type="SUPFAM" id="SSF46689">
    <property type="entry name" value="Homeodomain-like"/>
    <property type="match status" value="1"/>
</dbReference>
<evidence type="ECO:0000259" key="6">
    <source>
        <dbReference type="PROSITE" id="PS01124"/>
    </source>
</evidence>
<dbReference type="GO" id="GO:0016798">
    <property type="term" value="F:hydrolase activity, acting on glycosyl bonds"/>
    <property type="evidence" value="ECO:0007669"/>
    <property type="project" value="UniProtKB-KW"/>
</dbReference>
<dbReference type="InterPro" id="IPR018060">
    <property type="entry name" value="HTH_AraC"/>
</dbReference>
<dbReference type="InterPro" id="IPR014710">
    <property type="entry name" value="RmlC-like_jellyroll"/>
</dbReference>
<evidence type="ECO:0000256" key="1">
    <source>
        <dbReference type="ARBA" id="ARBA00022801"/>
    </source>
</evidence>
<dbReference type="Proteomes" id="UP000239471">
    <property type="component" value="Unassembled WGS sequence"/>
</dbReference>
<dbReference type="Gene3D" id="3.20.20.80">
    <property type="entry name" value="Glycosidases"/>
    <property type="match status" value="1"/>
</dbReference>
<evidence type="ECO:0000313" key="7">
    <source>
        <dbReference type="EMBL" id="PRR82346.1"/>
    </source>
</evidence>
<dbReference type="Pfam" id="PF01229">
    <property type="entry name" value="Glyco_hydro_39"/>
    <property type="match status" value="1"/>
</dbReference>
<dbReference type="OrthoDB" id="9776971at2"/>
<dbReference type="PROSITE" id="PS01124">
    <property type="entry name" value="HTH_ARAC_FAMILY_2"/>
    <property type="match status" value="1"/>
</dbReference>
<dbReference type="InterPro" id="IPR009057">
    <property type="entry name" value="Homeodomain-like_sf"/>
</dbReference>